<accession>A0A251UD15</accession>
<organism evidence="3 4">
    <name type="scientific">Helianthus annuus</name>
    <name type="common">Common sunflower</name>
    <dbReference type="NCBI Taxonomy" id="4232"/>
    <lineage>
        <taxon>Eukaryota</taxon>
        <taxon>Viridiplantae</taxon>
        <taxon>Streptophyta</taxon>
        <taxon>Embryophyta</taxon>
        <taxon>Tracheophyta</taxon>
        <taxon>Spermatophyta</taxon>
        <taxon>Magnoliopsida</taxon>
        <taxon>eudicotyledons</taxon>
        <taxon>Gunneridae</taxon>
        <taxon>Pentapetalae</taxon>
        <taxon>asterids</taxon>
        <taxon>campanulids</taxon>
        <taxon>Asterales</taxon>
        <taxon>Asteraceae</taxon>
        <taxon>Asteroideae</taxon>
        <taxon>Heliantheae alliance</taxon>
        <taxon>Heliantheae</taxon>
        <taxon>Helianthus</taxon>
    </lineage>
</organism>
<reference evidence="2 4" key="1">
    <citation type="journal article" date="2017" name="Nature">
        <title>The sunflower genome provides insights into oil metabolism, flowering and Asterid evolution.</title>
        <authorList>
            <person name="Badouin H."/>
            <person name="Gouzy J."/>
            <person name="Grassa C.J."/>
            <person name="Murat F."/>
            <person name="Staton S.E."/>
            <person name="Cottret L."/>
            <person name="Lelandais-Briere C."/>
            <person name="Owens G.L."/>
            <person name="Carrere S."/>
            <person name="Mayjonade B."/>
            <person name="Legrand L."/>
            <person name="Gill N."/>
            <person name="Kane N.C."/>
            <person name="Bowers J.E."/>
            <person name="Hubner S."/>
            <person name="Bellec A."/>
            <person name="Berard A."/>
            <person name="Berges H."/>
            <person name="Blanchet N."/>
            <person name="Boniface M.C."/>
            <person name="Brunel D."/>
            <person name="Catrice O."/>
            <person name="Chaidir N."/>
            <person name="Claudel C."/>
            <person name="Donnadieu C."/>
            <person name="Faraut T."/>
            <person name="Fievet G."/>
            <person name="Helmstetter N."/>
            <person name="King M."/>
            <person name="Knapp S.J."/>
            <person name="Lai Z."/>
            <person name="Le Paslier M.C."/>
            <person name="Lippi Y."/>
            <person name="Lorenzon L."/>
            <person name="Mandel J.R."/>
            <person name="Marage G."/>
            <person name="Marchand G."/>
            <person name="Marquand E."/>
            <person name="Bret-Mestries E."/>
            <person name="Morien E."/>
            <person name="Nambeesan S."/>
            <person name="Nguyen T."/>
            <person name="Pegot-Espagnet P."/>
            <person name="Pouilly N."/>
            <person name="Raftis F."/>
            <person name="Sallet E."/>
            <person name="Schiex T."/>
            <person name="Thomas J."/>
            <person name="Vandecasteele C."/>
            <person name="Vares D."/>
            <person name="Vear F."/>
            <person name="Vautrin S."/>
            <person name="Crespi M."/>
            <person name="Mangin B."/>
            <person name="Burke J.M."/>
            <person name="Salse J."/>
            <person name="Munos S."/>
            <person name="Vincourt P."/>
            <person name="Rieseberg L.H."/>
            <person name="Langlade N.B."/>
        </authorList>
    </citation>
    <scope>NUCLEOTIDE SEQUENCE [LARGE SCALE GENOMIC DNA]</scope>
    <source>
        <strain evidence="4">cv. SF193</strain>
        <tissue evidence="2">Leaves</tissue>
    </source>
</reference>
<dbReference type="InParanoid" id="A0A251UD15"/>
<feature type="region of interest" description="Disordered" evidence="1">
    <location>
        <begin position="1"/>
        <end position="23"/>
    </location>
</feature>
<evidence type="ECO:0000313" key="2">
    <source>
        <dbReference type="EMBL" id="KAF5800057.1"/>
    </source>
</evidence>
<reference evidence="3" key="2">
    <citation type="submission" date="2017-02" db="EMBL/GenBank/DDBJ databases">
        <title>Sunflower complete genome.</title>
        <authorList>
            <person name="Langlade N."/>
            <person name="Munos S."/>
        </authorList>
    </citation>
    <scope>NUCLEOTIDE SEQUENCE [LARGE SCALE GENOMIC DNA]</scope>
    <source>
        <tissue evidence="3">Leaves</tissue>
    </source>
</reference>
<dbReference type="Proteomes" id="UP000215914">
    <property type="component" value="Chromosome 7"/>
</dbReference>
<dbReference type="EMBL" id="MNCJ02000322">
    <property type="protein sequence ID" value="KAF5800057.1"/>
    <property type="molecule type" value="Genomic_DNA"/>
</dbReference>
<dbReference type="Gramene" id="mRNA:HanXRQr2_Chr07g0311671">
    <property type="protein sequence ID" value="mRNA:HanXRQr2_Chr07g0311671"/>
    <property type="gene ID" value="HanXRQr2_Chr07g0311671"/>
</dbReference>
<evidence type="ECO:0000313" key="4">
    <source>
        <dbReference type="Proteomes" id="UP000215914"/>
    </source>
</evidence>
<evidence type="ECO:0000313" key="3">
    <source>
        <dbReference type="EMBL" id="OTG21228.1"/>
    </source>
</evidence>
<feature type="compositionally biased region" description="Low complexity" evidence="1">
    <location>
        <begin position="7"/>
        <end position="21"/>
    </location>
</feature>
<proteinExistence type="predicted"/>
<name>A0A251UD15_HELAN</name>
<gene>
    <name evidence="3" type="ORF">HannXRQ_Chr07g0201881</name>
    <name evidence="2" type="ORF">HanXRQr2_Chr07g0311671</name>
</gene>
<reference evidence="2" key="3">
    <citation type="submission" date="2020-06" db="EMBL/GenBank/DDBJ databases">
        <title>Helianthus annuus Genome sequencing and assembly Release 2.</title>
        <authorList>
            <person name="Gouzy J."/>
            <person name="Langlade N."/>
            <person name="Munos S."/>
        </authorList>
    </citation>
    <scope>NUCLEOTIDE SEQUENCE</scope>
    <source>
        <tissue evidence="2">Leaves</tissue>
    </source>
</reference>
<keyword evidence="4" id="KW-1185">Reference proteome</keyword>
<sequence>MVSRVGSPNNLYPLKPLSSPSLAPPRVPPSVVSWVLSPPTSPPPLIHRLWPLSSKPRIGYSIISDVETMGLITRERFLIYPTQLPLGNVNLLESR</sequence>
<dbReference type="AlphaFoldDB" id="A0A251UD15"/>
<protein>
    <submittedName>
        <fullName evidence="3">Uncharacterized protein</fullName>
    </submittedName>
</protein>
<evidence type="ECO:0000256" key="1">
    <source>
        <dbReference type="SAM" id="MobiDB-lite"/>
    </source>
</evidence>
<dbReference type="EMBL" id="CM007896">
    <property type="protein sequence ID" value="OTG21228.1"/>
    <property type="molecule type" value="Genomic_DNA"/>
</dbReference>